<dbReference type="Pfam" id="PF10551">
    <property type="entry name" value="MULE"/>
    <property type="match status" value="1"/>
</dbReference>
<organism evidence="6 7">
    <name type="scientific">Acorus gramineus</name>
    <name type="common">Dwarf sweet flag</name>
    <dbReference type="NCBI Taxonomy" id="55184"/>
    <lineage>
        <taxon>Eukaryota</taxon>
        <taxon>Viridiplantae</taxon>
        <taxon>Streptophyta</taxon>
        <taxon>Embryophyta</taxon>
        <taxon>Tracheophyta</taxon>
        <taxon>Spermatophyta</taxon>
        <taxon>Magnoliopsida</taxon>
        <taxon>Liliopsida</taxon>
        <taxon>Acoraceae</taxon>
        <taxon>Acorus</taxon>
    </lineage>
</organism>
<dbReference type="SMART" id="SM00575">
    <property type="entry name" value="ZnF_PMZ"/>
    <property type="match status" value="1"/>
</dbReference>
<dbReference type="EMBL" id="JAUJYN010000010">
    <property type="protein sequence ID" value="KAK1262793.1"/>
    <property type="molecule type" value="Genomic_DNA"/>
</dbReference>
<keyword evidence="3" id="KW-0862">Zinc</keyword>
<reference evidence="6" key="1">
    <citation type="journal article" date="2023" name="Nat. Commun.">
        <title>Diploid and tetraploid genomes of Acorus and the evolution of monocots.</title>
        <authorList>
            <person name="Ma L."/>
            <person name="Liu K.W."/>
            <person name="Li Z."/>
            <person name="Hsiao Y.Y."/>
            <person name="Qi Y."/>
            <person name="Fu T."/>
            <person name="Tang G.D."/>
            <person name="Zhang D."/>
            <person name="Sun W.H."/>
            <person name="Liu D.K."/>
            <person name="Li Y."/>
            <person name="Chen G.Z."/>
            <person name="Liu X.D."/>
            <person name="Liao X.Y."/>
            <person name="Jiang Y.T."/>
            <person name="Yu X."/>
            <person name="Hao Y."/>
            <person name="Huang J."/>
            <person name="Zhao X.W."/>
            <person name="Ke S."/>
            <person name="Chen Y.Y."/>
            <person name="Wu W.L."/>
            <person name="Hsu J.L."/>
            <person name="Lin Y.F."/>
            <person name="Huang M.D."/>
            <person name="Li C.Y."/>
            <person name="Huang L."/>
            <person name="Wang Z.W."/>
            <person name="Zhao X."/>
            <person name="Zhong W.Y."/>
            <person name="Peng D.H."/>
            <person name="Ahmad S."/>
            <person name="Lan S."/>
            <person name="Zhang J.S."/>
            <person name="Tsai W.C."/>
            <person name="Van de Peer Y."/>
            <person name="Liu Z.J."/>
        </authorList>
    </citation>
    <scope>NUCLEOTIDE SEQUENCE</scope>
    <source>
        <strain evidence="6">SCP</strain>
    </source>
</reference>
<accession>A0AAV9AF42</accession>
<evidence type="ECO:0000259" key="5">
    <source>
        <dbReference type="PROSITE" id="PS50966"/>
    </source>
</evidence>
<gene>
    <name evidence="6" type="ORF">QJS04_geneDACA000909</name>
</gene>
<dbReference type="Pfam" id="PF04434">
    <property type="entry name" value="SWIM"/>
    <property type="match status" value="1"/>
</dbReference>
<evidence type="ECO:0000256" key="3">
    <source>
        <dbReference type="ARBA" id="ARBA00022833"/>
    </source>
</evidence>
<evidence type="ECO:0000313" key="7">
    <source>
        <dbReference type="Proteomes" id="UP001179952"/>
    </source>
</evidence>
<reference evidence="6" key="2">
    <citation type="submission" date="2023-06" db="EMBL/GenBank/DDBJ databases">
        <authorList>
            <person name="Ma L."/>
            <person name="Liu K.-W."/>
            <person name="Li Z."/>
            <person name="Hsiao Y.-Y."/>
            <person name="Qi Y."/>
            <person name="Fu T."/>
            <person name="Tang G."/>
            <person name="Zhang D."/>
            <person name="Sun W.-H."/>
            <person name="Liu D.-K."/>
            <person name="Li Y."/>
            <person name="Chen G.-Z."/>
            <person name="Liu X.-D."/>
            <person name="Liao X.-Y."/>
            <person name="Jiang Y.-T."/>
            <person name="Yu X."/>
            <person name="Hao Y."/>
            <person name="Huang J."/>
            <person name="Zhao X.-W."/>
            <person name="Ke S."/>
            <person name="Chen Y.-Y."/>
            <person name="Wu W.-L."/>
            <person name="Hsu J.-L."/>
            <person name="Lin Y.-F."/>
            <person name="Huang M.-D."/>
            <person name="Li C.-Y."/>
            <person name="Huang L."/>
            <person name="Wang Z.-W."/>
            <person name="Zhao X."/>
            <person name="Zhong W.-Y."/>
            <person name="Peng D.-H."/>
            <person name="Ahmad S."/>
            <person name="Lan S."/>
            <person name="Zhang J.-S."/>
            <person name="Tsai W.-C."/>
            <person name="Van De Peer Y."/>
            <person name="Liu Z.-J."/>
        </authorList>
    </citation>
    <scope>NUCLEOTIDE SEQUENCE</scope>
    <source>
        <strain evidence="6">SCP</strain>
        <tissue evidence="6">Leaves</tissue>
    </source>
</reference>
<protein>
    <submittedName>
        <fullName evidence="6">Protein FAR-RED IMPAIRED RESPONSE 1</fullName>
    </submittedName>
</protein>
<dbReference type="AlphaFoldDB" id="A0AAV9AF42"/>
<dbReference type="Proteomes" id="UP001179952">
    <property type="component" value="Unassembled WGS sequence"/>
</dbReference>
<dbReference type="InterPro" id="IPR007527">
    <property type="entry name" value="Znf_SWIM"/>
</dbReference>
<dbReference type="PROSITE" id="PS50966">
    <property type="entry name" value="ZF_SWIM"/>
    <property type="match status" value="1"/>
</dbReference>
<evidence type="ECO:0000256" key="1">
    <source>
        <dbReference type="ARBA" id="ARBA00022723"/>
    </source>
</evidence>
<keyword evidence="7" id="KW-1185">Reference proteome</keyword>
<dbReference type="Pfam" id="PF03101">
    <property type="entry name" value="FAR1"/>
    <property type="match status" value="1"/>
</dbReference>
<evidence type="ECO:0000256" key="2">
    <source>
        <dbReference type="ARBA" id="ARBA00022771"/>
    </source>
</evidence>
<dbReference type="InterPro" id="IPR004330">
    <property type="entry name" value="FAR1_DNA_bnd_dom"/>
</dbReference>
<dbReference type="PANTHER" id="PTHR47718:SF18">
    <property type="entry name" value="PROTEIN FAR1-RELATED SEQUENCE 5-LIKE"/>
    <property type="match status" value="1"/>
</dbReference>
<proteinExistence type="predicted"/>
<comment type="caution">
    <text evidence="6">The sequence shown here is derived from an EMBL/GenBank/DDBJ whole genome shotgun (WGS) entry which is preliminary data.</text>
</comment>
<dbReference type="GO" id="GO:0008270">
    <property type="term" value="F:zinc ion binding"/>
    <property type="evidence" value="ECO:0007669"/>
    <property type="project" value="UniProtKB-KW"/>
</dbReference>
<feature type="domain" description="SWIM-type" evidence="5">
    <location>
        <begin position="499"/>
        <end position="535"/>
    </location>
</feature>
<dbReference type="InterPro" id="IPR018289">
    <property type="entry name" value="MULE_transposase_dom"/>
</dbReference>
<evidence type="ECO:0000256" key="4">
    <source>
        <dbReference type="PROSITE-ProRule" id="PRU00325"/>
    </source>
</evidence>
<evidence type="ECO:0000313" key="6">
    <source>
        <dbReference type="EMBL" id="KAK1262793.1"/>
    </source>
</evidence>
<sequence length="688" mass="79577">MCFGTLGEAESFYVQYARVGGFGVRKSSTKYRKGSKEIYRRVIVCAKEGFKDTSQDNNKVRIRNRGHIRVGCKARIKFLKEDGKWKIDDFTEGHVHVLATPRKTHLLRSHREVTCAQKCLIDTFQDANVGPSQTMTILAMDSGGYDRVGCIERDIRNYQGRIHNEIREYDAQMFVDSFKEKAAINPSFYFAYELDEENRLTHCFWADGGARKAYAHFGDVVVFDTTYDTNQYSMIFAPFTGVNHHFQSISLGCGILKDEKIESFIWLFTKWQDAMANCPPNAIITDEDAAMGVAIARTLPQTHHRFCIWHIMKKLPEKVGALASRSEFLVSFKQCIYGSETPEEFEERWDKVINQFNIERNEWLSKQYGNRHKWIPTFLNDIFMAGMRSTQRSESQNSVFDKFLNKKHSLVEFAHHFERALERQRYNELVADHETLHNTPDLVTPYTVEVQMSKMYTKEIFHIFQKEVQACIQYGSMVKMLGPPEVYLVKRLGEANKMREVLYHPSNSNITCTCKKFETEGIPCAHMLVVLRNHFIDELPEYFVLQRWTITAKEKPVFSFNGVELRETQGTHLGIKNIELVRAFSRCLDNAPPEVYEKAKEFIYSLEKEKESRSACGSNDLTRWNAMSIPSTVEVRPPNISHTKGSGKRLKGGQEIAMEEKEKVRRTCSICGNKEKHNKRSCPLLKEM</sequence>
<keyword evidence="1" id="KW-0479">Metal-binding</keyword>
<dbReference type="InterPro" id="IPR006564">
    <property type="entry name" value="Znf_PMZ"/>
</dbReference>
<dbReference type="PANTHER" id="PTHR47718">
    <property type="entry name" value="OS01G0519700 PROTEIN"/>
    <property type="match status" value="1"/>
</dbReference>
<keyword evidence="2 4" id="KW-0863">Zinc-finger</keyword>
<name>A0AAV9AF42_ACOGR</name>